<comment type="caution">
    <text evidence="3">The sequence shown here is derived from an EMBL/GenBank/DDBJ whole genome shotgun (WGS) entry which is preliminary data.</text>
</comment>
<feature type="region of interest" description="Disordered" evidence="1">
    <location>
        <begin position="1"/>
        <end position="60"/>
    </location>
</feature>
<dbReference type="PANTHER" id="PTHR15629">
    <property type="entry name" value="SH3YL1 PROTEIN"/>
    <property type="match status" value="1"/>
</dbReference>
<name>A0A1Q8S5N3_9PEZI</name>
<sequence length="388" mass="41697">MHLLRKRKPDPDHNQETQSLTPSSRNSSSSSSGRSSLTRRLSLHRDKSTPKPPGKGFGAHLHRLTTTAGVPINKAANLVGAEGFFPQTMARECAKAARILHAFTDLPYAPDPPTSHAPLHPLGLTARSIVTIPPQILASAAGLAVFNTLRAGAYMGSLAAGSGIVVARRPDGTWSPPSAFVVSTLGAGFMFGLDIYDCVLVLNTAAQVAAFTHPRISLGTGASITIGPVGTGGGVEAAASRTSRPMMSYMKSRGLWAGVQIDGTVILARQDCNCVAYNDRKMSARKILQTQEEWPEGSMPLWQTLMALEGRYTFDPYIAYEAELMGQQGRMTPLQEEEEEEEPAPVYTRYSTPAYELDGGVEGGVSSVRRAEETSAMQRKESALRLIQ</sequence>
<gene>
    <name evidence="3" type="ORF">CCHL11_02325</name>
</gene>
<dbReference type="AlphaFoldDB" id="A0A1Q8S5N3"/>
<keyword evidence="4" id="KW-1185">Reference proteome</keyword>
<feature type="domain" description="Ysc84 actin-binding" evidence="2">
    <location>
        <begin position="184"/>
        <end position="307"/>
    </location>
</feature>
<feature type="region of interest" description="Disordered" evidence="1">
    <location>
        <begin position="330"/>
        <end position="352"/>
    </location>
</feature>
<dbReference type="STRING" id="708187.A0A1Q8S5N3"/>
<dbReference type="InterPro" id="IPR051702">
    <property type="entry name" value="SH3_domain_YSC84-like"/>
</dbReference>
<dbReference type="PANTHER" id="PTHR15629:SF8">
    <property type="entry name" value="DUF500 DOMAIN PROTEIN (AFU_ORTHOLOGUE AFUA_5G07310)"/>
    <property type="match status" value="1"/>
</dbReference>
<reference evidence="3 4" key="1">
    <citation type="submission" date="2016-11" db="EMBL/GenBank/DDBJ databases">
        <title>Draft Genome Assembly of Colletotrichum chlorophyti a pathogen of herbaceous plants.</title>
        <authorList>
            <person name="Gan P."/>
            <person name="Narusaka M."/>
            <person name="Tsushima A."/>
            <person name="Narusaka Y."/>
            <person name="Takano Y."/>
            <person name="Shirasu K."/>
        </authorList>
    </citation>
    <scope>NUCLEOTIDE SEQUENCE [LARGE SCALE GENOMIC DNA]</scope>
    <source>
        <strain evidence="3 4">NTL11</strain>
    </source>
</reference>
<dbReference type="InterPro" id="IPR007461">
    <property type="entry name" value="Ysc84_actin-binding"/>
</dbReference>
<evidence type="ECO:0000313" key="3">
    <source>
        <dbReference type="EMBL" id="OLN96730.1"/>
    </source>
</evidence>
<protein>
    <submittedName>
        <fullName evidence="3">SH3 domain-containing protein PJ696.02-like protein 1</fullName>
    </submittedName>
</protein>
<proteinExistence type="predicted"/>
<evidence type="ECO:0000259" key="2">
    <source>
        <dbReference type="Pfam" id="PF04366"/>
    </source>
</evidence>
<evidence type="ECO:0000313" key="4">
    <source>
        <dbReference type="Proteomes" id="UP000186583"/>
    </source>
</evidence>
<dbReference type="GO" id="GO:0035091">
    <property type="term" value="F:phosphatidylinositol binding"/>
    <property type="evidence" value="ECO:0007669"/>
    <property type="project" value="TreeGrafter"/>
</dbReference>
<dbReference type="EMBL" id="MPGH01000014">
    <property type="protein sequence ID" value="OLN96730.1"/>
    <property type="molecule type" value="Genomic_DNA"/>
</dbReference>
<dbReference type="OrthoDB" id="10255128at2759"/>
<dbReference type="Pfam" id="PF04366">
    <property type="entry name" value="Ysc84"/>
    <property type="match status" value="1"/>
</dbReference>
<organism evidence="3 4">
    <name type="scientific">Colletotrichum chlorophyti</name>
    <dbReference type="NCBI Taxonomy" id="708187"/>
    <lineage>
        <taxon>Eukaryota</taxon>
        <taxon>Fungi</taxon>
        <taxon>Dikarya</taxon>
        <taxon>Ascomycota</taxon>
        <taxon>Pezizomycotina</taxon>
        <taxon>Sordariomycetes</taxon>
        <taxon>Hypocreomycetidae</taxon>
        <taxon>Glomerellales</taxon>
        <taxon>Glomerellaceae</taxon>
        <taxon>Colletotrichum</taxon>
    </lineage>
</organism>
<feature type="compositionally biased region" description="Low complexity" evidence="1">
    <location>
        <begin position="19"/>
        <end position="40"/>
    </location>
</feature>
<accession>A0A1Q8S5N3</accession>
<evidence type="ECO:0000256" key="1">
    <source>
        <dbReference type="SAM" id="MobiDB-lite"/>
    </source>
</evidence>
<dbReference type="Proteomes" id="UP000186583">
    <property type="component" value="Unassembled WGS sequence"/>
</dbReference>